<dbReference type="AlphaFoldDB" id="A0A5J4SCV6"/>
<sequence>MKRILLTMRGHYLGVIMGLFLAWSCQPGQKGELVDASRVNLIMEGLPLWQAFDNDNPKLIELGKEIKAYPVPFLQQLHFFLDQVNE</sequence>
<comment type="caution">
    <text evidence="1">The sequence shown here is derived from an EMBL/GenBank/DDBJ whole genome shotgun (WGS) entry which is preliminary data.</text>
</comment>
<protein>
    <submittedName>
        <fullName evidence="1">Uncharacterized protein</fullName>
    </submittedName>
</protein>
<name>A0A5J4SCV6_9ZZZZ</name>
<reference evidence="1" key="1">
    <citation type="submission" date="2019-03" db="EMBL/GenBank/DDBJ databases">
        <title>Single cell metagenomics reveals metabolic interactions within the superorganism composed of flagellate Streblomastix strix and complex community of Bacteroidetes bacteria on its surface.</title>
        <authorList>
            <person name="Treitli S.C."/>
            <person name="Kolisko M."/>
            <person name="Husnik F."/>
            <person name="Keeling P."/>
            <person name="Hampl V."/>
        </authorList>
    </citation>
    <scope>NUCLEOTIDE SEQUENCE</scope>
    <source>
        <strain evidence="1">STM</strain>
    </source>
</reference>
<proteinExistence type="predicted"/>
<organism evidence="1">
    <name type="scientific">termite gut metagenome</name>
    <dbReference type="NCBI Taxonomy" id="433724"/>
    <lineage>
        <taxon>unclassified sequences</taxon>
        <taxon>metagenomes</taxon>
        <taxon>organismal metagenomes</taxon>
    </lineage>
</organism>
<dbReference type="EMBL" id="SNRY01000244">
    <property type="protein sequence ID" value="KAA6343936.1"/>
    <property type="molecule type" value="Genomic_DNA"/>
</dbReference>
<gene>
    <name evidence="1" type="ORF">EZS27_008403</name>
</gene>
<evidence type="ECO:0000313" key="1">
    <source>
        <dbReference type="EMBL" id="KAA6343936.1"/>
    </source>
</evidence>
<accession>A0A5J4SCV6</accession>